<dbReference type="RefSeq" id="WP_196984950.1">
    <property type="nucleotide sequence ID" value="NZ_JADWYS010000001.1"/>
</dbReference>
<dbReference type="EMBL" id="JADWYS010000001">
    <property type="protein sequence ID" value="MBG9386997.1"/>
    <property type="molecule type" value="Genomic_DNA"/>
</dbReference>
<dbReference type="Gene3D" id="3.30.70.270">
    <property type="match status" value="1"/>
</dbReference>
<dbReference type="InterPro" id="IPR011623">
    <property type="entry name" value="7TMR_DISM_rcpt_extracell_dom1"/>
</dbReference>
<feature type="domain" description="GGDEF" evidence="2">
    <location>
        <begin position="220"/>
        <end position="351"/>
    </location>
</feature>
<evidence type="ECO:0000313" key="4">
    <source>
        <dbReference type="EMBL" id="MBG9386997.1"/>
    </source>
</evidence>
<dbReference type="Pfam" id="PF00990">
    <property type="entry name" value="GGDEF"/>
    <property type="match status" value="1"/>
</dbReference>
<dbReference type="Proteomes" id="UP000651050">
    <property type="component" value="Unassembled WGS sequence"/>
</dbReference>
<sequence length="404" mass="42725">MDVVAVGFWGGYFGSVGLMLAGSLAAFARSQQRVALTAALSGLVSTLFVVAYLGWLPISDPAVEARLLAHVAVATSVILGLMLLAMLGLLRNPATARIARVSMVSGAALVLGAGWMMDPHAALAMGSIAAFTVGVAMLVTCVRSARRGDRLAWVAVSGVSFMLIAVSGLSWIALNRDTVPWPVHAVSAVAGMAYLSMMATALWNRYSYLIELREVVTHGASYDPITRMRTHAETGQMVGLAFFRQHDDASRAVGVIVVSIGNLYTLENLHGRTALNHALFVCASRLRRCVPGDVEMGRMGDDGFLLLVRGAAQAPRLIELGRLVANRLARPVVLSTSASPAGLEAGEAHWEAQVGVGVLAASPQVRPSAAVALARAMSRTAWSYASRIAWRDPETGRVAELPTD</sequence>
<dbReference type="SUPFAM" id="SSF55073">
    <property type="entry name" value="Nucleotide cyclase"/>
    <property type="match status" value="1"/>
</dbReference>
<keyword evidence="1" id="KW-0812">Transmembrane</keyword>
<feature type="transmembrane region" description="Helical" evidence="1">
    <location>
        <begin position="151"/>
        <end position="173"/>
    </location>
</feature>
<feature type="transmembrane region" description="Helical" evidence="1">
    <location>
        <begin position="67"/>
        <end position="90"/>
    </location>
</feature>
<proteinExistence type="predicted"/>
<dbReference type="AlphaFoldDB" id="A0A931H1T5"/>
<dbReference type="InterPro" id="IPR000160">
    <property type="entry name" value="GGDEF_dom"/>
</dbReference>
<gene>
    <name evidence="4" type="ORF">I5803_03075</name>
</gene>
<keyword evidence="1" id="KW-0472">Membrane</keyword>
<dbReference type="InterPro" id="IPR029787">
    <property type="entry name" value="Nucleotide_cyclase"/>
</dbReference>
<dbReference type="InterPro" id="IPR043128">
    <property type="entry name" value="Rev_trsase/Diguanyl_cyclase"/>
</dbReference>
<feature type="transmembrane region" description="Helical" evidence="1">
    <location>
        <begin position="121"/>
        <end position="139"/>
    </location>
</feature>
<accession>A0A931H1T5</accession>
<evidence type="ECO:0000313" key="5">
    <source>
        <dbReference type="Proteomes" id="UP000651050"/>
    </source>
</evidence>
<feature type="transmembrane region" description="Helical" evidence="1">
    <location>
        <begin position="34"/>
        <end position="55"/>
    </location>
</feature>
<reference evidence="4" key="1">
    <citation type="submission" date="2020-11" db="EMBL/GenBank/DDBJ databases">
        <title>Bacterial whole genome sequence for Caenimonas sp. DR4.4.</title>
        <authorList>
            <person name="Le V."/>
            <person name="Ko S.-R."/>
            <person name="Ahn C.-Y."/>
            <person name="Oh H.-M."/>
        </authorList>
    </citation>
    <scope>NUCLEOTIDE SEQUENCE</scope>
    <source>
        <strain evidence="4">DR4.4</strain>
    </source>
</reference>
<evidence type="ECO:0000259" key="2">
    <source>
        <dbReference type="Pfam" id="PF00990"/>
    </source>
</evidence>
<organism evidence="4 5">
    <name type="scientific">Caenimonas aquaedulcis</name>
    <dbReference type="NCBI Taxonomy" id="2793270"/>
    <lineage>
        <taxon>Bacteria</taxon>
        <taxon>Pseudomonadati</taxon>
        <taxon>Pseudomonadota</taxon>
        <taxon>Betaproteobacteria</taxon>
        <taxon>Burkholderiales</taxon>
        <taxon>Comamonadaceae</taxon>
        <taxon>Caenimonas</taxon>
    </lineage>
</organism>
<feature type="transmembrane region" description="Helical" evidence="1">
    <location>
        <begin position="97"/>
        <end position="115"/>
    </location>
</feature>
<feature type="transmembrane region" description="Helical" evidence="1">
    <location>
        <begin position="6"/>
        <end position="27"/>
    </location>
</feature>
<keyword evidence="1" id="KW-1133">Transmembrane helix</keyword>
<name>A0A931H1T5_9BURK</name>
<comment type="caution">
    <text evidence="4">The sequence shown here is derived from an EMBL/GenBank/DDBJ whole genome shotgun (WGS) entry which is preliminary data.</text>
</comment>
<protein>
    <submittedName>
        <fullName evidence="4">Diguanylate cyclase</fullName>
    </submittedName>
</protein>
<evidence type="ECO:0000256" key="1">
    <source>
        <dbReference type="SAM" id="Phobius"/>
    </source>
</evidence>
<keyword evidence="5" id="KW-1185">Reference proteome</keyword>
<feature type="domain" description="7TM-DISM receptor extracellular" evidence="3">
    <location>
        <begin position="8"/>
        <end position="182"/>
    </location>
</feature>
<evidence type="ECO:0000259" key="3">
    <source>
        <dbReference type="Pfam" id="PF07695"/>
    </source>
</evidence>
<dbReference type="Pfam" id="PF07695">
    <property type="entry name" value="7TMR-DISM_7TM"/>
    <property type="match status" value="1"/>
</dbReference>
<feature type="transmembrane region" description="Helical" evidence="1">
    <location>
        <begin position="185"/>
        <end position="203"/>
    </location>
</feature>